<evidence type="ECO:0000256" key="1">
    <source>
        <dbReference type="ARBA" id="ARBA00022737"/>
    </source>
</evidence>
<evidence type="ECO:0000256" key="2">
    <source>
        <dbReference type="ARBA" id="ARBA00022803"/>
    </source>
</evidence>
<dbReference type="SMART" id="SM00028">
    <property type="entry name" value="TPR"/>
    <property type="match status" value="3"/>
</dbReference>
<feature type="repeat" description="TPR" evidence="3">
    <location>
        <begin position="59"/>
        <end position="92"/>
    </location>
</feature>
<dbReference type="SUPFAM" id="SSF48452">
    <property type="entry name" value="TPR-like"/>
    <property type="match status" value="1"/>
</dbReference>
<evidence type="ECO:0000256" key="3">
    <source>
        <dbReference type="PROSITE-ProRule" id="PRU00339"/>
    </source>
</evidence>
<accession>A0A1R2CTX9</accession>
<dbReference type="PROSITE" id="PS50005">
    <property type="entry name" value="TPR"/>
    <property type="match status" value="1"/>
</dbReference>
<keyword evidence="5" id="KW-1185">Reference proteome</keyword>
<organism evidence="4 5">
    <name type="scientific">Stentor coeruleus</name>
    <dbReference type="NCBI Taxonomy" id="5963"/>
    <lineage>
        <taxon>Eukaryota</taxon>
        <taxon>Sar</taxon>
        <taxon>Alveolata</taxon>
        <taxon>Ciliophora</taxon>
        <taxon>Postciliodesmatophora</taxon>
        <taxon>Heterotrichea</taxon>
        <taxon>Heterotrichida</taxon>
        <taxon>Stentoridae</taxon>
        <taxon>Stentor</taxon>
    </lineage>
</organism>
<dbReference type="Proteomes" id="UP000187209">
    <property type="component" value="Unassembled WGS sequence"/>
</dbReference>
<evidence type="ECO:0008006" key="6">
    <source>
        <dbReference type="Google" id="ProtNLM"/>
    </source>
</evidence>
<gene>
    <name evidence="4" type="ORF">SteCoe_4798</name>
</gene>
<dbReference type="PANTHER" id="PTHR45641:SF19">
    <property type="entry name" value="NEPHROCYSTIN-3"/>
    <property type="match status" value="1"/>
</dbReference>
<evidence type="ECO:0000313" key="5">
    <source>
        <dbReference type="Proteomes" id="UP000187209"/>
    </source>
</evidence>
<dbReference type="PANTHER" id="PTHR45641">
    <property type="entry name" value="TETRATRICOPEPTIDE REPEAT PROTEIN (AFU_ORTHOLOGUE AFUA_6G03870)"/>
    <property type="match status" value="1"/>
</dbReference>
<comment type="caution">
    <text evidence="4">The sequence shown here is derived from an EMBL/GenBank/DDBJ whole genome shotgun (WGS) entry which is preliminary data.</text>
</comment>
<dbReference type="EMBL" id="MPUH01000061">
    <property type="protein sequence ID" value="OMJ92458.1"/>
    <property type="molecule type" value="Genomic_DNA"/>
</dbReference>
<name>A0A1R2CTX9_9CILI</name>
<dbReference type="Pfam" id="PF13424">
    <property type="entry name" value="TPR_12"/>
    <property type="match status" value="1"/>
</dbReference>
<keyword evidence="2 3" id="KW-0802">TPR repeat</keyword>
<dbReference type="AlphaFoldDB" id="A0A1R2CTX9"/>
<dbReference type="InterPro" id="IPR011990">
    <property type="entry name" value="TPR-like_helical_dom_sf"/>
</dbReference>
<dbReference type="Gene3D" id="1.25.40.10">
    <property type="entry name" value="Tetratricopeptide repeat domain"/>
    <property type="match status" value="2"/>
</dbReference>
<sequence>MANQGLTELESIVLRYNKVAMEYLRTDNFKETFILLKKAENILNTEDNEFLPQRLKLVSITYNNLGCYYKKHKKPLVALNYLQKALELEEDSDDDSTNIASSHLNICAILSSIGKHEEALDHSKKAIELLEASRIERPENVRIISNLVVSHYNSAAEFEHIGRLADAFSAYSSALDIAEKDLGKQHPLYSSIENAIFKIKHRLSKFKNTHGQREFSPIRVAMQKHIRFPSITPTLPKGKISRNAITPGKIPMGRSSPYENIRHIHFKESL</sequence>
<protein>
    <recommendedName>
        <fullName evidence="6">MalT-like TPR region domain-containing protein</fullName>
    </recommendedName>
</protein>
<evidence type="ECO:0000313" key="4">
    <source>
        <dbReference type="EMBL" id="OMJ92458.1"/>
    </source>
</evidence>
<dbReference type="OrthoDB" id="296485at2759"/>
<keyword evidence="1" id="KW-0677">Repeat</keyword>
<dbReference type="InterPro" id="IPR019734">
    <property type="entry name" value="TPR_rpt"/>
</dbReference>
<reference evidence="4 5" key="1">
    <citation type="submission" date="2016-11" db="EMBL/GenBank/DDBJ databases">
        <title>The macronuclear genome of Stentor coeruleus: a giant cell with tiny introns.</title>
        <authorList>
            <person name="Slabodnick M."/>
            <person name="Ruby J.G."/>
            <person name="Reiff S.B."/>
            <person name="Swart E.C."/>
            <person name="Gosai S."/>
            <person name="Prabakaran S."/>
            <person name="Witkowska E."/>
            <person name="Larue G.E."/>
            <person name="Fisher S."/>
            <person name="Freeman R.M."/>
            <person name="Gunawardena J."/>
            <person name="Chu W."/>
            <person name="Stover N.A."/>
            <person name="Gregory B.D."/>
            <person name="Nowacki M."/>
            <person name="Derisi J."/>
            <person name="Roy S.W."/>
            <person name="Marshall W.F."/>
            <person name="Sood P."/>
        </authorList>
    </citation>
    <scope>NUCLEOTIDE SEQUENCE [LARGE SCALE GENOMIC DNA]</scope>
    <source>
        <strain evidence="4">WM001</strain>
    </source>
</reference>
<proteinExistence type="predicted"/>